<dbReference type="AlphaFoldDB" id="A0A921K8L2"/>
<dbReference type="PANTHER" id="PTHR30290">
    <property type="entry name" value="PERIPLASMIC BINDING COMPONENT OF ABC TRANSPORTER"/>
    <property type="match status" value="1"/>
</dbReference>
<dbReference type="Gene3D" id="3.40.190.10">
    <property type="entry name" value="Periplasmic binding protein-like II"/>
    <property type="match status" value="1"/>
</dbReference>
<gene>
    <name evidence="3" type="ORF">K8V32_11375</name>
</gene>
<feature type="signal peptide" evidence="1">
    <location>
        <begin position="1"/>
        <end position="23"/>
    </location>
</feature>
<dbReference type="InterPro" id="IPR000914">
    <property type="entry name" value="SBP_5_dom"/>
</dbReference>
<dbReference type="Proteomes" id="UP000703315">
    <property type="component" value="Unassembled WGS sequence"/>
</dbReference>
<dbReference type="CDD" id="cd08492">
    <property type="entry name" value="PBP2_NikA_DppA_OppA_like_15"/>
    <property type="match status" value="1"/>
</dbReference>
<dbReference type="PROSITE" id="PS51257">
    <property type="entry name" value="PROKAR_LIPOPROTEIN"/>
    <property type="match status" value="1"/>
</dbReference>
<dbReference type="PIRSF" id="PIRSF002741">
    <property type="entry name" value="MppA"/>
    <property type="match status" value="1"/>
</dbReference>
<proteinExistence type="predicted"/>
<evidence type="ECO:0000313" key="4">
    <source>
        <dbReference type="Proteomes" id="UP000703315"/>
    </source>
</evidence>
<accession>A0A921K8L2</accession>
<dbReference type="RefSeq" id="WP_303907413.1">
    <property type="nucleotide sequence ID" value="NZ_DYXC01000131.1"/>
</dbReference>
<dbReference type="Pfam" id="PF00496">
    <property type="entry name" value="SBP_bac_5"/>
    <property type="match status" value="1"/>
</dbReference>
<sequence length="540" mass="58222">MKHFKTTLTIVTTAGLLALTACGGTTSANDSTVDQAGEPTPGGTLRFAVGSDAGCFDPHQVGSNDSIYSVRTIADSLTDQDPETGEIVPWLAESWEINDDVTEFTFTLQDGVTFSDGTPLDAEAVAANFDAVENLGSRAGLTTGYLQDYEETEIHDDLSFTVKFSESNAQFLQASSTHSLSILHPESVTLDDDTRCEGVIGSGPFVLEEHVHNDHITLSAREDYDWGSSLWSNQSAPYLEGIEFSVVPESGVRAGSLQSGQVDVIGNIAPQDQAGLESAGAELLSRTNPGIAMGLRVNHDNDLLADQAVREALAIGINREEIASTVYPEGTPAATSILSGTTPAHKDLSDRLTYDPQRAAQLLEEAGFAENSQGVLERDGQPLELDLLWFNVAATNSAAVELIQQQLDQIGVKINLEEGQTAEWNSRLIEGSFDLNWSNITRADGDILRTEYDTDLANNSRLTDTEELNDLLREQATTLDNETRTALLGEAQEYIVSNYLTIPVIDLTTIVSSRAGVHGVRFDSGARVHLNDVWIQDAAS</sequence>
<comment type="caution">
    <text evidence="3">The sequence shown here is derived from an EMBL/GenBank/DDBJ whole genome shotgun (WGS) entry which is preliminary data.</text>
</comment>
<name>A0A921K8L2_9MICC</name>
<dbReference type="GO" id="GO:1904680">
    <property type="term" value="F:peptide transmembrane transporter activity"/>
    <property type="evidence" value="ECO:0007669"/>
    <property type="project" value="TreeGrafter"/>
</dbReference>
<feature type="chain" id="PRO_5039378375" evidence="1">
    <location>
        <begin position="24"/>
        <end position="540"/>
    </location>
</feature>
<reference evidence="3" key="2">
    <citation type="submission" date="2021-09" db="EMBL/GenBank/DDBJ databases">
        <authorList>
            <person name="Gilroy R."/>
        </authorList>
    </citation>
    <scope>NUCLEOTIDE SEQUENCE</scope>
    <source>
        <strain evidence="3">ChiHjej13B12-14962</strain>
    </source>
</reference>
<keyword evidence="1" id="KW-0732">Signal</keyword>
<dbReference type="SUPFAM" id="SSF53850">
    <property type="entry name" value="Periplasmic binding protein-like II"/>
    <property type="match status" value="1"/>
</dbReference>
<feature type="domain" description="Solute-binding protein family 5" evidence="2">
    <location>
        <begin position="86"/>
        <end position="442"/>
    </location>
</feature>
<organism evidence="3 4">
    <name type="scientific">Enteractinococcus helveticum</name>
    <dbReference type="NCBI Taxonomy" id="1837282"/>
    <lineage>
        <taxon>Bacteria</taxon>
        <taxon>Bacillati</taxon>
        <taxon>Actinomycetota</taxon>
        <taxon>Actinomycetes</taxon>
        <taxon>Micrococcales</taxon>
        <taxon>Micrococcaceae</taxon>
    </lineage>
</organism>
<evidence type="ECO:0000259" key="2">
    <source>
        <dbReference type="Pfam" id="PF00496"/>
    </source>
</evidence>
<dbReference type="InterPro" id="IPR039424">
    <property type="entry name" value="SBP_5"/>
</dbReference>
<dbReference type="GO" id="GO:0042597">
    <property type="term" value="C:periplasmic space"/>
    <property type="evidence" value="ECO:0007669"/>
    <property type="project" value="UniProtKB-ARBA"/>
</dbReference>
<dbReference type="InterPro" id="IPR030678">
    <property type="entry name" value="Peptide/Ni-bd"/>
</dbReference>
<reference evidence="3" key="1">
    <citation type="journal article" date="2021" name="PeerJ">
        <title>Extensive microbial diversity within the chicken gut microbiome revealed by metagenomics and culture.</title>
        <authorList>
            <person name="Gilroy R."/>
            <person name="Ravi A."/>
            <person name="Getino M."/>
            <person name="Pursley I."/>
            <person name="Horton D.L."/>
            <person name="Alikhan N.F."/>
            <person name="Baker D."/>
            <person name="Gharbi K."/>
            <person name="Hall N."/>
            <person name="Watson M."/>
            <person name="Adriaenssens E.M."/>
            <person name="Foster-Nyarko E."/>
            <person name="Jarju S."/>
            <person name="Secka A."/>
            <person name="Antonio M."/>
            <person name="Oren A."/>
            <person name="Chaudhuri R.R."/>
            <person name="La Ragione R."/>
            <person name="Hildebrand F."/>
            <person name="Pallen M.J."/>
        </authorList>
    </citation>
    <scope>NUCLEOTIDE SEQUENCE</scope>
    <source>
        <strain evidence="3">ChiHjej13B12-14962</strain>
    </source>
</reference>
<dbReference type="GO" id="GO:0015833">
    <property type="term" value="P:peptide transport"/>
    <property type="evidence" value="ECO:0007669"/>
    <property type="project" value="TreeGrafter"/>
</dbReference>
<dbReference type="Gene3D" id="3.10.105.10">
    <property type="entry name" value="Dipeptide-binding Protein, Domain 3"/>
    <property type="match status" value="1"/>
</dbReference>
<protein>
    <submittedName>
        <fullName evidence="3">ABC transporter substrate-binding protein</fullName>
    </submittedName>
</protein>
<dbReference type="EMBL" id="DYXC01000131">
    <property type="protein sequence ID" value="HJF15381.1"/>
    <property type="molecule type" value="Genomic_DNA"/>
</dbReference>
<evidence type="ECO:0000313" key="3">
    <source>
        <dbReference type="EMBL" id="HJF15381.1"/>
    </source>
</evidence>
<evidence type="ECO:0000256" key="1">
    <source>
        <dbReference type="SAM" id="SignalP"/>
    </source>
</evidence>
<dbReference type="GO" id="GO:0043190">
    <property type="term" value="C:ATP-binding cassette (ABC) transporter complex"/>
    <property type="evidence" value="ECO:0007669"/>
    <property type="project" value="InterPro"/>
</dbReference>